<comment type="caution">
    <text evidence="1">The sequence shown here is derived from an EMBL/GenBank/DDBJ whole genome shotgun (WGS) entry which is preliminary data.</text>
</comment>
<keyword evidence="2" id="KW-1185">Reference proteome</keyword>
<dbReference type="Proteomes" id="UP001303899">
    <property type="component" value="Unassembled WGS sequence"/>
</dbReference>
<evidence type="ECO:0000313" key="2">
    <source>
        <dbReference type="Proteomes" id="UP001303899"/>
    </source>
</evidence>
<organism evidence="1 2">
    <name type="scientific">Arcicella gelida</name>
    <dbReference type="NCBI Taxonomy" id="2984195"/>
    <lineage>
        <taxon>Bacteria</taxon>
        <taxon>Pseudomonadati</taxon>
        <taxon>Bacteroidota</taxon>
        <taxon>Cytophagia</taxon>
        <taxon>Cytophagales</taxon>
        <taxon>Flectobacillaceae</taxon>
        <taxon>Arcicella</taxon>
    </lineage>
</organism>
<dbReference type="EMBL" id="JAYGIL010000008">
    <property type="protein sequence ID" value="MEA5402843.1"/>
    <property type="molecule type" value="Genomic_DNA"/>
</dbReference>
<protein>
    <submittedName>
        <fullName evidence="1">Uncharacterized protein</fullName>
    </submittedName>
</protein>
<evidence type="ECO:0000313" key="1">
    <source>
        <dbReference type="EMBL" id="MEA5402843.1"/>
    </source>
</evidence>
<reference evidence="1 2" key="1">
    <citation type="submission" date="2023-12" db="EMBL/GenBank/DDBJ databases">
        <title>Novel species of the genus Arcicella isolated from rivers.</title>
        <authorList>
            <person name="Lu H."/>
        </authorList>
    </citation>
    <scope>NUCLEOTIDE SEQUENCE [LARGE SCALE GENOMIC DNA]</scope>
    <source>
        <strain evidence="1 2">DC2W</strain>
    </source>
</reference>
<name>A0ABU5S3N5_9BACT</name>
<dbReference type="RefSeq" id="WP_323327789.1">
    <property type="nucleotide sequence ID" value="NZ_JAYGIL010000008.1"/>
</dbReference>
<accession>A0ABU5S3N5</accession>
<proteinExistence type="predicted"/>
<sequence length="174" mass="19969">MTYLKFITGLLLITLSTSRQTSSVTNTKSLEINREYPSYIIFGIFCGECSGHCSTMYRYNMMGNSNTLFIDTTDSYFKNYGKVVCKTQINDITKFQTINKLVQHIPKTFLTTDKKEQTFGCPDCGDWCGIYFELGQGTTIKKFYIDYKEDELGKEVKDFGEFIKAAITELNKQN</sequence>
<gene>
    <name evidence="1" type="ORF">VB776_07950</name>
</gene>